<reference evidence="5" key="1">
    <citation type="submission" date="2017-02" db="UniProtKB">
        <authorList>
            <consortium name="WormBaseParasite"/>
        </authorList>
    </citation>
    <scope>IDENTIFICATION</scope>
</reference>
<dbReference type="PANTHER" id="PTHR18860">
    <property type="entry name" value="14-3-3 PROTEIN"/>
    <property type="match status" value="1"/>
</dbReference>
<accession>A0A0N5ATH5</accession>
<dbReference type="PRINTS" id="PR00305">
    <property type="entry name" value="1433ZETA"/>
</dbReference>
<dbReference type="Gene3D" id="1.20.190.20">
    <property type="entry name" value="14-3-3 domain"/>
    <property type="match status" value="1"/>
</dbReference>
<evidence type="ECO:0000256" key="1">
    <source>
        <dbReference type="ARBA" id="ARBA00006141"/>
    </source>
</evidence>
<keyword evidence="4" id="KW-1185">Reference proteome</keyword>
<dbReference type="AlphaFoldDB" id="A0A0N5ATH5"/>
<dbReference type="WBParaSite" id="SMUV_0000813101-mRNA-1">
    <property type="protein sequence ID" value="SMUV_0000813101-mRNA-1"/>
    <property type="gene ID" value="SMUV_0000813101"/>
</dbReference>
<sequence>MERYDDAVTLLNDMIEKGIELGSEGRNLLSAAYKSALNVRRYAWRVLAACEAKPHATEKEKRMAREYRKTVDTEYRNTCNTLIRMLDELLIPKATEPETKVYLLKMKADYYRYLAEITIDNSKARTLHMAAISILAFAEKSMSAYNEAMEIANDNIPATHPLRMGLALNYAVYYYEIVKDVKKACTVAEQAYSDARPELLHGAEENKEKRDSLLILQLLQENLTKWMAVGGLELNTGKN</sequence>
<dbReference type="CDD" id="cd08774">
    <property type="entry name" value="14-3-3"/>
    <property type="match status" value="1"/>
</dbReference>
<dbReference type="InterPro" id="IPR036815">
    <property type="entry name" value="14-3-3_dom_sf"/>
</dbReference>
<proteinExistence type="inferred from homology"/>
<evidence type="ECO:0000259" key="3">
    <source>
        <dbReference type="SMART" id="SM00101"/>
    </source>
</evidence>
<protein>
    <submittedName>
        <fullName evidence="5">14_3_3 domain-containing protein</fullName>
    </submittedName>
</protein>
<feature type="site" description="Interaction with phosphoserine on interacting protein" evidence="2">
    <location>
        <position position="41"/>
    </location>
</feature>
<dbReference type="STRING" id="451379.A0A0N5ATH5"/>
<dbReference type="Pfam" id="PF00244">
    <property type="entry name" value="14-3-3"/>
    <property type="match status" value="1"/>
</dbReference>
<dbReference type="PIRSF" id="PIRSF000868">
    <property type="entry name" value="14-3-3"/>
    <property type="match status" value="1"/>
</dbReference>
<dbReference type="SUPFAM" id="SSF48445">
    <property type="entry name" value="14-3-3 protein"/>
    <property type="match status" value="1"/>
</dbReference>
<dbReference type="Proteomes" id="UP000046393">
    <property type="component" value="Unplaced"/>
</dbReference>
<evidence type="ECO:0000256" key="2">
    <source>
        <dbReference type="PIRSR" id="PIRSR000868-1"/>
    </source>
</evidence>
<organism evidence="4 5">
    <name type="scientific">Syphacia muris</name>
    <dbReference type="NCBI Taxonomy" id="451379"/>
    <lineage>
        <taxon>Eukaryota</taxon>
        <taxon>Metazoa</taxon>
        <taxon>Ecdysozoa</taxon>
        <taxon>Nematoda</taxon>
        <taxon>Chromadorea</taxon>
        <taxon>Rhabditida</taxon>
        <taxon>Spirurina</taxon>
        <taxon>Oxyuridomorpha</taxon>
        <taxon>Oxyuroidea</taxon>
        <taxon>Oxyuridae</taxon>
        <taxon>Syphacia</taxon>
    </lineage>
</organism>
<feature type="domain" description="14-3-3" evidence="3">
    <location>
        <begin position="2"/>
        <end position="237"/>
    </location>
</feature>
<evidence type="ECO:0000313" key="4">
    <source>
        <dbReference type="Proteomes" id="UP000046393"/>
    </source>
</evidence>
<dbReference type="SMART" id="SM00101">
    <property type="entry name" value="14_3_3"/>
    <property type="match status" value="1"/>
</dbReference>
<dbReference type="InterPro" id="IPR000308">
    <property type="entry name" value="14-3-3"/>
</dbReference>
<comment type="similarity">
    <text evidence="1">Belongs to the 14-3-3 family.</text>
</comment>
<feature type="site" description="Interaction with phosphoserine on interacting protein" evidence="2">
    <location>
        <position position="112"/>
    </location>
</feature>
<dbReference type="InterPro" id="IPR023410">
    <property type="entry name" value="14-3-3_domain"/>
</dbReference>
<evidence type="ECO:0000313" key="5">
    <source>
        <dbReference type="WBParaSite" id="SMUV_0000813101-mRNA-1"/>
    </source>
</evidence>
<name>A0A0N5ATH5_9BILA</name>